<sequence>MTILNCTAVTCVYNKDQLCSRGEIEVMGHGAQAADETSCGSFRDRNDESVTNSAKESCGCEKISIDCKAHDCTYNQHCKCTAAAIDIDGPNANASKETKCSTFECKC</sequence>
<feature type="domain" description="DUF1540" evidence="1">
    <location>
        <begin position="65"/>
        <end position="103"/>
    </location>
</feature>
<dbReference type="InterPro" id="IPR011437">
    <property type="entry name" value="DUF1540"/>
</dbReference>
<protein>
    <recommendedName>
        <fullName evidence="1">DUF1540 domain-containing protein</fullName>
    </recommendedName>
</protein>
<dbReference type="Pfam" id="PF07561">
    <property type="entry name" value="DUF1540"/>
    <property type="match status" value="2"/>
</dbReference>
<dbReference type="AlphaFoldDB" id="A0A6N2UGT9"/>
<feature type="domain" description="DUF1540" evidence="1">
    <location>
        <begin position="5"/>
        <end position="42"/>
    </location>
</feature>
<gene>
    <name evidence="2" type="ORF">BGLFYP119_01989</name>
</gene>
<organism evidence="2">
    <name type="scientific">Blautia glucerasea</name>
    <dbReference type="NCBI Taxonomy" id="536633"/>
    <lineage>
        <taxon>Bacteria</taxon>
        <taxon>Bacillati</taxon>
        <taxon>Bacillota</taxon>
        <taxon>Clostridia</taxon>
        <taxon>Lachnospirales</taxon>
        <taxon>Lachnospiraceae</taxon>
        <taxon>Blautia</taxon>
    </lineage>
</organism>
<dbReference type="EMBL" id="CACRST010000018">
    <property type="protein sequence ID" value="VYT14546.1"/>
    <property type="molecule type" value="Genomic_DNA"/>
</dbReference>
<evidence type="ECO:0000313" key="2">
    <source>
        <dbReference type="EMBL" id="VYT14546.1"/>
    </source>
</evidence>
<proteinExistence type="predicted"/>
<reference evidence="2" key="1">
    <citation type="submission" date="2019-11" db="EMBL/GenBank/DDBJ databases">
        <authorList>
            <person name="Feng L."/>
        </authorList>
    </citation>
    <scope>NUCLEOTIDE SEQUENCE</scope>
    <source>
        <strain evidence="2">BgluceraseaLFYP119</strain>
    </source>
</reference>
<accession>A0A6N2UGT9</accession>
<dbReference type="RefSeq" id="WP_156354453.1">
    <property type="nucleotide sequence ID" value="NZ_CACRST010000018.1"/>
</dbReference>
<evidence type="ECO:0000259" key="1">
    <source>
        <dbReference type="Pfam" id="PF07561"/>
    </source>
</evidence>
<name>A0A6N2UGT9_9FIRM</name>